<evidence type="ECO:0000256" key="2">
    <source>
        <dbReference type="ARBA" id="ARBA00001946"/>
    </source>
</evidence>
<keyword evidence="8 10" id="KW-0378">Hydrolase</keyword>
<dbReference type="Pfam" id="PF02073">
    <property type="entry name" value="Peptidase_M29"/>
    <property type="match status" value="1"/>
</dbReference>
<dbReference type="EMBL" id="JAUSWN010000009">
    <property type="protein sequence ID" value="MDQ0479540.1"/>
    <property type="molecule type" value="Genomic_DNA"/>
</dbReference>
<dbReference type="RefSeq" id="WP_307355560.1">
    <property type="nucleotide sequence ID" value="NZ_BAAACJ010000033.1"/>
</dbReference>
<dbReference type="InterPro" id="IPR035097">
    <property type="entry name" value="M29_N-terminal"/>
</dbReference>
<dbReference type="EC" id="3.4.11.-" evidence="10"/>
<proteinExistence type="inferred from homology"/>
<evidence type="ECO:0000256" key="9">
    <source>
        <dbReference type="ARBA" id="ARBA00023049"/>
    </source>
</evidence>
<dbReference type="Proteomes" id="UP001224418">
    <property type="component" value="Unassembled WGS sequence"/>
</dbReference>
<comment type="similarity">
    <text evidence="4">Belongs to the peptidase M29 family.</text>
</comment>
<keyword evidence="6" id="KW-0645">Protease</keyword>
<sequence length="409" mass="46313">MDKVFLKRYAELAVKTGVNIQKGQKLFINSPIECADFTRLVADMAYDNGAKDVIINWIDEKFSKIRFMKAPKEVFEEMPDWQKEFYLSNVKDGAAFLSIHASDPELLKDVDPNIISIAQKTRSIALKEYSERLMSNKNAWSVISIPTEGWATKVFPELSPKDAMKKLWDYIFNIVRVDKENPVEAWKEHTNNLKNKMNALNSYHFKSMHYKNSLGTDLTVELPKKHLWLGGSEHTENGIEFLANMPTEEIFSLPLKTGVNGTLVSSKPLNYGGNLINNFSFTFKDGKIVDFKAEQGYESLKHLIETDEGSHYLGEIALVPFHSPISNSNIIFFNTLYDENASCHFAIGKAYSVCIENGANMDEDQLKENGVNDSLTHVDFMVGTNDLSIIGTTYDGKEIEVFKNGDWAI</sequence>
<gene>
    <name evidence="10" type="ORF">QOZ93_001281</name>
</gene>
<evidence type="ECO:0000313" key="10">
    <source>
        <dbReference type="EMBL" id="MDQ0479540.1"/>
    </source>
</evidence>
<comment type="cofactor">
    <cofactor evidence="2">
        <name>Mg(2+)</name>
        <dbReference type="ChEBI" id="CHEBI:18420"/>
    </cofactor>
</comment>
<dbReference type="PRINTS" id="PR00919">
    <property type="entry name" value="THERMOPTASE"/>
</dbReference>
<comment type="caution">
    <text evidence="10">The sequence shown here is derived from an EMBL/GenBank/DDBJ whole genome shotgun (WGS) entry which is preliminary data.</text>
</comment>
<accession>A0ABU0JR19</accession>
<dbReference type="Gene3D" id="3.40.1830.10">
    <property type="entry name" value="Thermophilic metalloprotease (M29)"/>
    <property type="match status" value="1"/>
</dbReference>
<dbReference type="PANTHER" id="PTHR34448">
    <property type="entry name" value="AMINOPEPTIDASE"/>
    <property type="match status" value="1"/>
</dbReference>
<reference evidence="10 11" key="1">
    <citation type="submission" date="2023-07" db="EMBL/GenBank/DDBJ databases">
        <title>Genomic Encyclopedia of Type Strains, Phase IV (KMG-IV): sequencing the most valuable type-strain genomes for metagenomic binning, comparative biology and taxonomic classification.</title>
        <authorList>
            <person name="Goeker M."/>
        </authorList>
    </citation>
    <scope>NUCLEOTIDE SEQUENCE [LARGE SCALE GENOMIC DNA]</scope>
    <source>
        <strain evidence="10 11">DSM 1400</strain>
    </source>
</reference>
<organism evidence="10 11">
    <name type="scientific">Hathewaya limosa</name>
    <name type="common">Clostridium limosum</name>
    <dbReference type="NCBI Taxonomy" id="1536"/>
    <lineage>
        <taxon>Bacteria</taxon>
        <taxon>Bacillati</taxon>
        <taxon>Bacillota</taxon>
        <taxon>Clostridia</taxon>
        <taxon>Eubacteriales</taxon>
        <taxon>Clostridiaceae</taxon>
        <taxon>Hathewaya</taxon>
    </lineage>
</organism>
<evidence type="ECO:0000256" key="6">
    <source>
        <dbReference type="ARBA" id="ARBA00022670"/>
    </source>
</evidence>
<dbReference type="GO" id="GO:0004177">
    <property type="term" value="F:aminopeptidase activity"/>
    <property type="evidence" value="ECO:0007669"/>
    <property type="project" value="UniProtKB-KW"/>
</dbReference>
<evidence type="ECO:0000256" key="7">
    <source>
        <dbReference type="ARBA" id="ARBA00022723"/>
    </source>
</evidence>
<evidence type="ECO:0000313" key="11">
    <source>
        <dbReference type="Proteomes" id="UP001224418"/>
    </source>
</evidence>
<comment type="cofactor">
    <cofactor evidence="1">
        <name>Co(2+)</name>
        <dbReference type="ChEBI" id="CHEBI:48828"/>
    </cofactor>
</comment>
<dbReference type="PANTHER" id="PTHR34448:SF3">
    <property type="entry name" value="AMINOPEPTIDASE AMPS"/>
    <property type="match status" value="1"/>
</dbReference>
<evidence type="ECO:0000256" key="8">
    <source>
        <dbReference type="ARBA" id="ARBA00022801"/>
    </source>
</evidence>
<dbReference type="SUPFAM" id="SSF144052">
    <property type="entry name" value="Thermophilic metalloprotease-like"/>
    <property type="match status" value="1"/>
</dbReference>
<dbReference type="InterPro" id="IPR000787">
    <property type="entry name" value="Peptidase_M29"/>
</dbReference>
<evidence type="ECO:0000256" key="3">
    <source>
        <dbReference type="ARBA" id="ARBA00001947"/>
    </source>
</evidence>
<name>A0ABU0JR19_HATLI</name>
<comment type="cofactor">
    <cofactor evidence="3">
        <name>Zn(2+)</name>
        <dbReference type="ChEBI" id="CHEBI:29105"/>
    </cofactor>
</comment>
<protein>
    <submittedName>
        <fullName evidence="10">Aminopeptidase</fullName>
        <ecNumber evidence="10">3.4.11.-</ecNumber>
    </submittedName>
</protein>
<evidence type="ECO:0000256" key="1">
    <source>
        <dbReference type="ARBA" id="ARBA00001941"/>
    </source>
</evidence>
<keyword evidence="11" id="KW-1185">Reference proteome</keyword>
<evidence type="ECO:0000256" key="5">
    <source>
        <dbReference type="ARBA" id="ARBA00022438"/>
    </source>
</evidence>
<evidence type="ECO:0000256" key="4">
    <source>
        <dbReference type="ARBA" id="ARBA00008236"/>
    </source>
</evidence>
<keyword evidence="7" id="KW-0479">Metal-binding</keyword>
<keyword evidence="9" id="KW-0482">Metalloprotease</keyword>
<dbReference type="InterPro" id="IPR052170">
    <property type="entry name" value="M29_Exopeptidase"/>
</dbReference>
<keyword evidence="5 10" id="KW-0031">Aminopeptidase</keyword>